<dbReference type="Proteomes" id="UP000885931">
    <property type="component" value="Unassembled WGS sequence"/>
</dbReference>
<organism evidence="2">
    <name type="scientific">candidate division WOR-3 bacterium</name>
    <dbReference type="NCBI Taxonomy" id="2052148"/>
    <lineage>
        <taxon>Bacteria</taxon>
        <taxon>Bacteria division WOR-3</taxon>
    </lineage>
</organism>
<dbReference type="PANTHER" id="PTHR46401">
    <property type="entry name" value="GLYCOSYLTRANSFERASE WBBK-RELATED"/>
    <property type="match status" value="1"/>
</dbReference>
<dbReference type="AlphaFoldDB" id="A0A7C1BCE4"/>
<dbReference type="Gene3D" id="3.40.50.2000">
    <property type="entry name" value="Glycogen Phosphorylase B"/>
    <property type="match status" value="1"/>
</dbReference>
<gene>
    <name evidence="2" type="ORF">ENG67_05440</name>
</gene>
<reference evidence="2" key="1">
    <citation type="journal article" date="2020" name="mSystems">
        <title>Genome- and Community-Level Interaction Insights into Carbon Utilization and Element Cycling Functions of Hydrothermarchaeota in Hydrothermal Sediment.</title>
        <authorList>
            <person name="Zhou Z."/>
            <person name="Liu Y."/>
            <person name="Xu W."/>
            <person name="Pan J."/>
            <person name="Luo Z.H."/>
            <person name="Li M."/>
        </authorList>
    </citation>
    <scope>NUCLEOTIDE SEQUENCE [LARGE SCALE GENOMIC DNA]</scope>
    <source>
        <strain evidence="2">HyVt-237</strain>
    </source>
</reference>
<keyword evidence="1" id="KW-0808">Transferase</keyword>
<evidence type="ECO:0000256" key="1">
    <source>
        <dbReference type="ARBA" id="ARBA00022679"/>
    </source>
</evidence>
<dbReference type="PANTHER" id="PTHR46401:SF2">
    <property type="entry name" value="GLYCOSYLTRANSFERASE WBBK-RELATED"/>
    <property type="match status" value="1"/>
</dbReference>
<accession>A0A7C1BCE4</accession>
<proteinExistence type="predicted"/>
<dbReference type="SUPFAM" id="SSF53756">
    <property type="entry name" value="UDP-Glycosyltransferase/glycogen phosphorylase"/>
    <property type="match status" value="1"/>
</dbReference>
<evidence type="ECO:0000313" key="2">
    <source>
        <dbReference type="EMBL" id="HDM90630.1"/>
    </source>
</evidence>
<comment type="caution">
    <text evidence="2">The sequence shown here is derived from an EMBL/GenBank/DDBJ whole genome shotgun (WGS) entry which is preliminary data.</text>
</comment>
<dbReference type="Pfam" id="PF13692">
    <property type="entry name" value="Glyco_trans_1_4"/>
    <property type="match status" value="1"/>
</dbReference>
<protein>
    <submittedName>
        <fullName evidence="2">Glycosyltransferase family 1 protein</fullName>
    </submittedName>
</protein>
<sequence>MGEFDFGKLAIVHVSPVDWRDLFQRPHHLTFQMAKTFDRVVYLYRGLHSLGLKSEDFKRLVNHLRLLKGGAAVKGNLPICCPRFSFLPCNGSAGDWLNALLAFLWVRRSIGNRPCILWASAPSPSLFHLKRLLKPEVLVFDWLDDFSLFGLPHRVIQAQERLIKASDVVFTSSLLLYERARELSPRGRCHYLPNGVDLQHWRPITTRDSRRPIIGYFGTLSHWVDWKLVGEVASRLSDYDFIFIGPKKGVEDEKLPSSPNIRFLGRVPYSELPAIASSFRVGWLPFKVDDRTRTINPVKVYEYLALGKPVVSSPLPETAALCGRYVRLAVGPEEHIREIREAVEAASRPSEVRKLVEHLSWDRLWRLALMVLKDVLKDKTD</sequence>
<dbReference type="EMBL" id="DRBW01000202">
    <property type="protein sequence ID" value="HDM90630.1"/>
    <property type="molecule type" value="Genomic_DNA"/>
</dbReference>
<name>A0A7C1BCE4_UNCW3</name>
<dbReference type="GO" id="GO:0016757">
    <property type="term" value="F:glycosyltransferase activity"/>
    <property type="evidence" value="ECO:0007669"/>
    <property type="project" value="TreeGrafter"/>
</dbReference>